<proteinExistence type="predicted"/>
<evidence type="ECO:0000313" key="2">
    <source>
        <dbReference type="Proteomes" id="UP000292347"/>
    </source>
</evidence>
<organism evidence="1 2">
    <name type="scientific">Sphingomonas desiccabilis</name>
    <dbReference type="NCBI Taxonomy" id="429134"/>
    <lineage>
        <taxon>Bacteria</taxon>
        <taxon>Pseudomonadati</taxon>
        <taxon>Pseudomonadota</taxon>
        <taxon>Alphaproteobacteria</taxon>
        <taxon>Sphingomonadales</taxon>
        <taxon>Sphingomonadaceae</taxon>
        <taxon>Sphingomonas</taxon>
    </lineage>
</organism>
<dbReference type="EMBL" id="SDPT01000001">
    <property type="protein sequence ID" value="RXZ34341.1"/>
    <property type="molecule type" value="Genomic_DNA"/>
</dbReference>
<accession>A0A4Q2IYQ0</accession>
<sequence length="134" mass="14570">MSRWTLMLAATVLLGGCATAADEAKRQAADERELAETLEGYTPGRTLDCIDATFAGGPQLVGDSLVYRPTGGTLYRNVVAPNCPGFRGDQIVVAELYGSRICRNDRFRLVQRGGGSIPSGYCRFGPFVEYKKDR</sequence>
<name>A0A4Q2IYQ0_9SPHN</name>
<dbReference type="RefSeq" id="WP_129340134.1">
    <property type="nucleotide sequence ID" value="NZ_JACIDD010000001.1"/>
</dbReference>
<gene>
    <name evidence="1" type="ORF">EO081_01165</name>
</gene>
<comment type="caution">
    <text evidence="1">The sequence shown here is derived from an EMBL/GenBank/DDBJ whole genome shotgun (WGS) entry which is preliminary data.</text>
</comment>
<protein>
    <recommendedName>
        <fullName evidence="3">Lipoprotein</fullName>
    </recommendedName>
</protein>
<dbReference type="Proteomes" id="UP000292347">
    <property type="component" value="Unassembled WGS sequence"/>
</dbReference>
<dbReference type="PROSITE" id="PS51257">
    <property type="entry name" value="PROKAR_LIPOPROTEIN"/>
    <property type="match status" value="1"/>
</dbReference>
<evidence type="ECO:0008006" key="3">
    <source>
        <dbReference type="Google" id="ProtNLM"/>
    </source>
</evidence>
<dbReference type="AlphaFoldDB" id="A0A4Q2IYQ0"/>
<dbReference type="OrthoDB" id="7596589at2"/>
<reference evidence="1 2" key="1">
    <citation type="submission" date="2019-01" db="EMBL/GenBank/DDBJ databases">
        <title>Sphingomonas mucosissima sp. nov. and Sphingomonas desiccabilis sp. nov., from biological soil crusts in the Colorado Plateau, USA.</title>
        <authorList>
            <person name="Zhu D."/>
        </authorList>
    </citation>
    <scope>NUCLEOTIDE SEQUENCE [LARGE SCALE GENOMIC DNA]</scope>
    <source>
        <strain evidence="1 2">CP1D</strain>
    </source>
</reference>
<evidence type="ECO:0000313" key="1">
    <source>
        <dbReference type="EMBL" id="RXZ34341.1"/>
    </source>
</evidence>
<keyword evidence="2" id="KW-1185">Reference proteome</keyword>